<accession>A0A176VL36</accession>
<dbReference type="SFLD" id="SFLDG01014">
    <property type="entry name" value="Terpene_Cyclase_Like_1_N-term"/>
    <property type="match status" value="1"/>
</dbReference>
<dbReference type="GO" id="GO:0016102">
    <property type="term" value="P:diterpenoid biosynthetic process"/>
    <property type="evidence" value="ECO:0007669"/>
    <property type="project" value="InterPro"/>
</dbReference>
<dbReference type="CDD" id="cd00684">
    <property type="entry name" value="Terpene_cyclase_plant_C1"/>
    <property type="match status" value="1"/>
</dbReference>
<evidence type="ECO:0000259" key="4">
    <source>
        <dbReference type="Pfam" id="PF01397"/>
    </source>
</evidence>
<feature type="domain" description="Terpene synthase metal-binding" evidence="5">
    <location>
        <begin position="598"/>
        <end position="838"/>
    </location>
</feature>
<gene>
    <name evidence="6" type="ORF">AXG93_4170s1190</name>
</gene>
<dbReference type="Gene3D" id="1.10.600.10">
    <property type="entry name" value="Farnesyl Diphosphate Synthase"/>
    <property type="match status" value="1"/>
</dbReference>
<dbReference type="InterPro" id="IPR008930">
    <property type="entry name" value="Terpenoid_cyclase/PrenylTrfase"/>
</dbReference>
<feature type="domain" description="Terpene synthase N-terminal" evidence="4">
    <location>
        <begin position="321"/>
        <end position="528"/>
    </location>
</feature>
<dbReference type="InterPro" id="IPR050148">
    <property type="entry name" value="Terpene_synthase-like"/>
</dbReference>
<dbReference type="EMBL" id="LVLJ01003355">
    <property type="protein sequence ID" value="OAE21678.1"/>
    <property type="molecule type" value="Genomic_DNA"/>
</dbReference>
<dbReference type="AlphaFoldDB" id="A0A176VL36"/>
<dbReference type="GO" id="GO:0000287">
    <property type="term" value="F:magnesium ion binding"/>
    <property type="evidence" value="ECO:0007669"/>
    <property type="project" value="InterPro"/>
</dbReference>
<dbReference type="Pfam" id="PF03936">
    <property type="entry name" value="Terpene_synth_C"/>
    <property type="match status" value="1"/>
</dbReference>
<dbReference type="SFLD" id="SFLDG01605">
    <property type="entry name" value="Terpene_Cyclase_Like_1_N-term"/>
    <property type="match status" value="1"/>
</dbReference>
<comment type="cofactor">
    <cofactor evidence="1">
        <name>Mg(2+)</name>
        <dbReference type="ChEBI" id="CHEBI:18420"/>
    </cofactor>
</comment>
<dbReference type="InterPro" id="IPR001906">
    <property type="entry name" value="Terpene_synth_N"/>
</dbReference>
<dbReference type="SUPFAM" id="SSF48576">
    <property type="entry name" value="Terpenoid synthases"/>
    <property type="match status" value="1"/>
</dbReference>
<dbReference type="InterPro" id="IPR005630">
    <property type="entry name" value="Terpene_synthase_metal-bd"/>
</dbReference>
<dbReference type="Gene3D" id="1.50.10.160">
    <property type="match status" value="1"/>
</dbReference>
<keyword evidence="7" id="KW-1185">Reference proteome</keyword>
<evidence type="ECO:0000256" key="1">
    <source>
        <dbReference type="ARBA" id="ARBA00001946"/>
    </source>
</evidence>
<evidence type="ECO:0000259" key="5">
    <source>
        <dbReference type="Pfam" id="PF03936"/>
    </source>
</evidence>
<dbReference type="PANTHER" id="PTHR31739">
    <property type="entry name" value="ENT-COPALYL DIPHOSPHATE SYNTHASE, CHLOROPLASTIC"/>
    <property type="match status" value="1"/>
</dbReference>
<dbReference type="InterPro" id="IPR044814">
    <property type="entry name" value="Terpene_cyclase_plant_C1"/>
</dbReference>
<sequence length="893" mass="100920">MAFSLAGRGLFEASVVSSSVCSRKARTDNCEQHPQQLRIPRHWTRRSSASSSTNVIIQCSRNEVVHPGTFLSLSEFLASVAVSRSSSSDPSSQLHASRAKTDSVSSLSTKLSKIQDIFTGTSVNPLETFYQKHAQEMDKMKDYIQEIRMMFRSLSDGEISISPYDTAWVALVPALDGSEGPQFPKCLQWIADNQSSGGSWGDADFFQFYDRIINTLACIIALKTWDACPDAVEQGVKFIQANLHKLESEVDAHMPIGFEIVFPAMMKNAEALGLALPYKAAFVTAIEAERQKKLKKIPMDIVHKYPTTLLHSLEGVHEILDWDKLLKLQSQDGSFLCSPASTACALMYTKDEKCLGYIEDMLNRFGNAVPNVYPVDLFEHMWMVDRIERLGIARYFEREIKDCLDYVYRFWTNYGLSWARSANVKDVDDTAMGFRLLRQHGYDVSADVFKQFRGDNGEFFCFAGQSGQAVTGMFNLYRAAQTRFPGETILEEALHFTRSFLEVKHAQKGCFDKWIITKDLEGEVGYALDLPWNCSLPRIETRAYLDHYGSDDIWIGKTLYRMPFVNNTTYLALAKADFNLCQSIHQLELQRVLRWNQDCDFSGLTFAKQRTYEWYFSAVTHLPAPELAVARLVWARNCVLTSVIRDFFDDAGCCLEEKRSFLAATTSWDSSALDGAKASTNILFEGFRNTVNAQIQEGLFAQDRDLGPYFRATWLRWVESMVKEAEWKASLSVDNVAPSFEEYLRNSEISIALEPVVLITSFFLGESIPDNDFSPEAGQLQDLMRLANRVGRLSDDIRNFKRAPCEEKLNAVALLMGQSPGQTAEAVLSRLQTMVDDDMLQLSMQVHQPSKLPSCLKHLHFNMARTMILGQRSSGCLGSLKPHIRRLLFEPVA</sequence>
<evidence type="ECO:0000313" key="7">
    <source>
        <dbReference type="Proteomes" id="UP000077202"/>
    </source>
</evidence>
<evidence type="ECO:0000256" key="2">
    <source>
        <dbReference type="ARBA" id="ARBA00022723"/>
    </source>
</evidence>
<reference evidence="6" key="1">
    <citation type="submission" date="2016-03" db="EMBL/GenBank/DDBJ databases">
        <title>Mechanisms controlling the formation of the plant cell surface in tip-growing cells are functionally conserved among land plants.</title>
        <authorList>
            <person name="Honkanen S."/>
            <person name="Jones V.A."/>
            <person name="Morieri G."/>
            <person name="Champion C."/>
            <person name="Hetherington A.J."/>
            <person name="Kelly S."/>
            <person name="Saint-Marcoux D."/>
            <person name="Proust H."/>
            <person name="Prescott H."/>
            <person name="Dolan L."/>
        </authorList>
    </citation>
    <scope>NUCLEOTIDE SEQUENCE [LARGE SCALE GENOMIC DNA]</scope>
    <source>
        <tissue evidence="6">Whole gametophyte</tissue>
    </source>
</reference>
<keyword evidence="3" id="KW-0460">Magnesium</keyword>
<dbReference type="GO" id="GO:0010333">
    <property type="term" value="F:terpene synthase activity"/>
    <property type="evidence" value="ECO:0007669"/>
    <property type="project" value="InterPro"/>
</dbReference>
<dbReference type="PANTHER" id="PTHR31739:SF4">
    <property type="entry name" value="ENT-COPALYL DIPHOSPHATE SYNTHASE, CHLOROPLASTIC"/>
    <property type="match status" value="1"/>
</dbReference>
<dbReference type="SUPFAM" id="SSF48239">
    <property type="entry name" value="Terpenoid cyclases/Protein prenyltransferases"/>
    <property type="match status" value="2"/>
</dbReference>
<dbReference type="InterPro" id="IPR036965">
    <property type="entry name" value="Terpene_synth_N_sf"/>
</dbReference>
<dbReference type="FunFam" id="1.50.10.130:FF:000002">
    <property type="entry name" value="Ent-copalyl diphosphate synthase, chloroplastic"/>
    <property type="match status" value="1"/>
</dbReference>
<dbReference type="InterPro" id="IPR008949">
    <property type="entry name" value="Isoprenoid_synthase_dom_sf"/>
</dbReference>
<evidence type="ECO:0000313" key="6">
    <source>
        <dbReference type="EMBL" id="OAE21678.1"/>
    </source>
</evidence>
<dbReference type="Gene3D" id="1.50.10.130">
    <property type="entry name" value="Terpene synthase, N-terminal domain"/>
    <property type="match status" value="1"/>
</dbReference>
<organism evidence="6 7">
    <name type="scientific">Marchantia polymorpha subsp. ruderalis</name>
    <dbReference type="NCBI Taxonomy" id="1480154"/>
    <lineage>
        <taxon>Eukaryota</taxon>
        <taxon>Viridiplantae</taxon>
        <taxon>Streptophyta</taxon>
        <taxon>Embryophyta</taxon>
        <taxon>Marchantiophyta</taxon>
        <taxon>Marchantiopsida</taxon>
        <taxon>Marchantiidae</taxon>
        <taxon>Marchantiales</taxon>
        <taxon>Marchantiaceae</taxon>
        <taxon>Marchantia</taxon>
    </lineage>
</organism>
<protein>
    <submittedName>
        <fullName evidence="6">Uncharacterized protein</fullName>
    </submittedName>
</protein>
<dbReference type="Proteomes" id="UP000077202">
    <property type="component" value="Unassembled WGS sequence"/>
</dbReference>
<proteinExistence type="predicted"/>
<keyword evidence="2" id="KW-0479">Metal-binding</keyword>
<comment type="caution">
    <text evidence="6">The sequence shown here is derived from an EMBL/GenBank/DDBJ whole genome shotgun (WGS) entry which is preliminary data.</text>
</comment>
<dbReference type="Pfam" id="PF01397">
    <property type="entry name" value="Terpene_synth"/>
    <property type="match status" value="1"/>
</dbReference>
<name>A0A176VL36_MARPO</name>
<evidence type="ECO:0000256" key="3">
    <source>
        <dbReference type="ARBA" id="ARBA00022842"/>
    </source>
</evidence>